<gene>
    <name evidence="2" type="ORF">MAGMO_1632</name>
</gene>
<proteinExistence type="predicted"/>
<sequence length="78" mass="8455">MSMSFVVSMNRGKAKGAEGQIASKNTQTSRQVREMRIQKATQGEGMTSSKTKGFARKAYSLSISGAALARGPWYPKPQ</sequence>
<accession>A0A1S7LJ46</accession>
<organism evidence="2">
    <name type="scientific">Magnetococcus massalia (strain MO-1)</name>
    <dbReference type="NCBI Taxonomy" id="451514"/>
    <lineage>
        <taxon>Bacteria</taxon>
        <taxon>Pseudomonadati</taxon>
        <taxon>Pseudomonadota</taxon>
        <taxon>Magnetococcia</taxon>
        <taxon>Magnetococcales</taxon>
        <taxon>Magnetococcaceae</taxon>
        <taxon>Magnetococcus</taxon>
    </lineage>
</organism>
<dbReference type="AlphaFoldDB" id="A0A1S7LJ46"/>
<dbReference type="EMBL" id="LO017727">
    <property type="protein sequence ID" value="CRH05816.1"/>
    <property type="molecule type" value="Genomic_DNA"/>
</dbReference>
<name>A0A1S7LJ46_MAGMO</name>
<feature type="compositionally biased region" description="Polar residues" evidence="1">
    <location>
        <begin position="39"/>
        <end position="51"/>
    </location>
</feature>
<protein>
    <submittedName>
        <fullName evidence="2">Uncharacterized protein</fullName>
    </submittedName>
</protein>
<evidence type="ECO:0000256" key="1">
    <source>
        <dbReference type="SAM" id="MobiDB-lite"/>
    </source>
</evidence>
<reference evidence="2" key="1">
    <citation type="submission" date="2015-04" db="EMBL/GenBank/DDBJ databases">
        <authorList>
            <person name="Syromyatnikov M.Y."/>
            <person name="Popov V.N."/>
        </authorList>
    </citation>
    <scope>NUCLEOTIDE SEQUENCE</scope>
    <source>
        <strain evidence="2">MO-1</strain>
    </source>
</reference>
<evidence type="ECO:0000313" key="2">
    <source>
        <dbReference type="EMBL" id="CRH05816.1"/>
    </source>
</evidence>
<feature type="region of interest" description="Disordered" evidence="1">
    <location>
        <begin position="1"/>
        <end position="51"/>
    </location>
</feature>